<evidence type="ECO:0000313" key="2">
    <source>
        <dbReference type="Proteomes" id="UP000266177"/>
    </source>
</evidence>
<dbReference type="RefSeq" id="WP_119794955.1">
    <property type="nucleotide sequence ID" value="NZ_QYZD01000017.1"/>
</dbReference>
<reference evidence="1 2" key="1">
    <citation type="submission" date="2018-09" db="EMBL/GenBank/DDBJ databases">
        <title>Paenibacillus SK2017-BO5.</title>
        <authorList>
            <person name="Piskunova J.V."/>
            <person name="Dubiley S.A."/>
            <person name="Severinov K.V."/>
        </authorList>
    </citation>
    <scope>NUCLEOTIDE SEQUENCE [LARGE SCALE GENOMIC DNA]</scope>
    <source>
        <strain evidence="1 2">BO5</strain>
    </source>
</reference>
<proteinExistence type="predicted"/>
<dbReference type="InterPro" id="IPR025619">
    <property type="entry name" value="YlzJ"/>
</dbReference>
<protein>
    <recommendedName>
        <fullName evidence="3">YlzJ-like protein</fullName>
    </recommendedName>
</protein>
<dbReference type="Proteomes" id="UP000266177">
    <property type="component" value="Unassembled WGS sequence"/>
</dbReference>
<organism evidence="1 2">
    <name type="scientific">Paenibacillus thiaminolyticus</name>
    <name type="common">Bacillus thiaminolyticus</name>
    <dbReference type="NCBI Taxonomy" id="49283"/>
    <lineage>
        <taxon>Bacteria</taxon>
        <taxon>Bacillati</taxon>
        <taxon>Bacillota</taxon>
        <taxon>Bacilli</taxon>
        <taxon>Bacillales</taxon>
        <taxon>Paenibacillaceae</taxon>
        <taxon>Paenibacillus</taxon>
    </lineage>
</organism>
<dbReference type="Pfam" id="PF14035">
    <property type="entry name" value="YlzJ"/>
    <property type="match status" value="1"/>
</dbReference>
<dbReference type="EMBL" id="QYZD01000017">
    <property type="protein sequence ID" value="RJG22350.1"/>
    <property type="molecule type" value="Genomic_DNA"/>
</dbReference>
<comment type="caution">
    <text evidence="1">The sequence shown here is derived from an EMBL/GenBank/DDBJ whole genome shotgun (WGS) entry which is preliminary data.</text>
</comment>
<accession>A0A3A3GJJ9</accession>
<evidence type="ECO:0008006" key="3">
    <source>
        <dbReference type="Google" id="ProtNLM"/>
    </source>
</evidence>
<evidence type="ECO:0000313" key="1">
    <source>
        <dbReference type="EMBL" id="RJG22350.1"/>
    </source>
</evidence>
<dbReference type="AlphaFoldDB" id="A0A3A3GJJ9"/>
<sequence length="69" mass="8240">MLHSIIPMEEIWRGYEKEPRFFEMKRDGRTLLVQAVDGRTVRIERLLKEQDIQDFLQPEYMPGTMISLG</sequence>
<name>A0A3A3GJJ9_PANTH</name>
<dbReference type="OrthoDB" id="1683573at2"/>
<gene>
    <name evidence="1" type="ORF">DQX05_18340</name>
</gene>